<dbReference type="PROSITE" id="PS51819">
    <property type="entry name" value="VOC"/>
    <property type="match status" value="1"/>
</dbReference>
<evidence type="ECO:0000259" key="2">
    <source>
        <dbReference type="PROSITE" id="PS51819"/>
    </source>
</evidence>
<dbReference type="InterPro" id="IPR004360">
    <property type="entry name" value="Glyas_Fos-R_dOase_dom"/>
</dbReference>
<comment type="caution">
    <text evidence="3">The sequence shown here is derived from an EMBL/GenBank/DDBJ whole genome shotgun (WGS) entry which is preliminary data.</text>
</comment>
<dbReference type="AlphaFoldDB" id="A0A972VTB4"/>
<keyword evidence="1" id="KW-0479">Metal-binding</keyword>
<evidence type="ECO:0000256" key="1">
    <source>
        <dbReference type="ARBA" id="ARBA00022723"/>
    </source>
</evidence>
<dbReference type="GO" id="GO:0004493">
    <property type="term" value="F:methylmalonyl-CoA epimerase activity"/>
    <property type="evidence" value="ECO:0007669"/>
    <property type="project" value="TreeGrafter"/>
</dbReference>
<dbReference type="Gene3D" id="3.10.180.10">
    <property type="entry name" value="2,3-Dihydroxybiphenyl 1,2-Dioxygenase, domain 1"/>
    <property type="match status" value="1"/>
</dbReference>
<dbReference type="Pfam" id="PF00903">
    <property type="entry name" value="Glyoxalase"/>
    <property type="match status" value="1"/>
</dbReference>
<dbReference type="PANTHER" id="PTHR43048">
    <property type="entry name" value="METHYLMALONYL-COA EPIMERASE"/>
    <property type="match status" value="1"/>
</dbReference>
<dbReference type="GO" id="GO:0046872">
    <property type="term" value="F:metal ion binding"/>
    <property type="evidence" value="ECO:0007669"/>
    <property type="project" value="UniProtKB-KW"/>
</dbReference>
<dbReference type="GO" id="GO:0046491">
    <property type="term" value="P:L-methylmalonyl-CoA metabolic process"/>
    <property type="evidence" value="ECO:0007669"/>
    <property type="project" value="TreeGrafter"/>
</dbReference>
<dbReference type="SUPFAM" id="SSF54593">
    <property type="entry name" value="Glyoxalase/Bleomycin resistance protein/Dihydroxybiphenyl dioxygenase"/>
    <property type="match status" value="1"/>
</dbReference>
<dbReference type="InterPro" id="IPR037523">
    <property type="entry name" value="VOC_core"/>
</dbReference>
<organism evidence="3 4">
    <name type="scientific">SAR86 cluster bacterium</name>
    <dbReference type="NCBI Taxonomy" id="2030880"/>
    <lineage>
        <taxon>Bacteria</taxon>
        <taxon>Pseudomonadati</taxon>
        <taxon>Pseudomonadota</taxon>
        <taxon>Gammaproteobacteria</taxon>
        <taxon>SAR86 cluster</taxon>
    </lineage>
</organism>
<dbReference type="EMBL" id="JABMOJ010000031">
    <property type="protein sequence ID" value="NQV63874.1"/>
    <property type="molecule type" value="Genomic_DNA"/>
</dbReference>
<evidence type="ECO:0000313" key="3">
    <source>
        <dbReference type="EMBL" id="NQV63874.1"/>
    </source>
</evidence>
<reference evidence="3" key="1">
    <citation type="submission" date="2020-05" db="EMBL/GenBank/DDBJ databases">
        <title>Sulfur intermediates as new biogeochemical hubs in an aquatic model microbial ecosystem.</title>
        <authorList>
            <person name="Vigneron A."/>
        </authorList>
    </citation>
    <scope>NUCLEOTIDE SEQUENCE</scope>
    <source>
        <strain evidence="3">Bin.250</strain>
    </source>
</reference>
<dbReference type="InterPro" id="IPR029068">
    <property type="entry name" value="Glyas_Bleomycin-R_OHBP_Dase"/>
</dbReference>
<dbReference type="InterPro" id="IPR051785">
    <property type="entry name" value="MMCE/EMCE_epimerase"/>
</dbReference>
<sequence>MGVVITKDSIDLGIVTTDAEPMLKFYRDTLGLKVEGEMEMPGGNHMTRLACGTTTLKIVVNAKVPADKAAPGGIGGATGLRYFTISVSNLEQATNELAEAGYRVVVKPREIRAGVTISMIEDPDGNWVELLQIG</sequence>
<evidence type="ECO:0000313" key="4">
    <source>
        <dbReference type="Proteomes" id="UP000754644"/>
    </source>
</evidence>
<feature type="domain" description="VOC" evidence="2">
    <location>
        <begin position="6"/>
        <end position="133"/>
    </location>
</feature>
<gene>
    <name evidence="3" type="ORF">HQ497_00795</name>
</gene>
<accession>A0A972VTB4</accession>
<dbReference type="CDD" id="cd06587">
    <property type="entry name" value="VOC"/>
    <property type="match status" value="1"/>
</dbReference>
<dbReference type="PANTHER" id="PTHR43048:SF3">
    <property type="entry name" value="METHYLMALONYL-COA EPIMERASE, MITOCHONDRIAL"/>
    <property type="match status" value="1"/>
</dbReference>
<name>A0A972VTB4_9GAMM</name>
<dbReference type="Proteomes" id="UP000754644">
    <property type="component" value="Unassembled WGS sequence"/>
</dbReference>
<proteinExistence type="predicted"/>
<protein>
    <submittedName>
        <fullName evidence="3">VOC family protein</fullName>
    </submittedName>
</protein>